<evidence type="ECO:0000313" key="3">
    <source>
        <dbReference type="Proteomes" id="UP000660675"/>
    </source>
</evidence>
<sequence>MDGGGAHRRVGERALQPLSANPGSDRVVFPLEEAVQVASGDVVRGGYGARGQLRVLQVLLDEGSDV</sequence>
<organism evidence="2 3">
    <name type="scientific">Streptomyces gelaticus</name>
    <dbReference type="NCBI Taxonomy" id="285446"/>
    <lineage>
        <taxon>Bacteria</taxon>
        <taxon>Bacillati</taxon>
        <taxon>Actinomycetota</taxon>
        <taxon>Actinomycetes</taxon>
        <taxon>Kitasatosporales</taxon>
        <taxon>Streptomycetaceae</taxon>
        <taxon>Streptomyces</taxon>
    </lineage>
</organism>
<evidence type="ECO:0000256" key="1">
    <source>
        <dbReference type="SAM" id="MobiDB-lite"/>
    </source>
</evidence>
<feature type="region of interest" description="Disordered" evidence="1">
    <location>
        <begin position="1"/>
        <end position="24"/>
    </location>
</feature>
<feature type="compositionally biased region" description="Basic residues" evidence="1">
    <location>
        <begin position="1"/>
        <end position="10"/>
    </location>
</feature>
<reference evidence="3" key="1">
    <citation type="journal article" date="2019" name="Int. J. Syst. Evol. Microbiol.">
        <title>The Global Catalogue of Microorganisms (GCM) 10K type strain sequencing project: providing services to taxonomists for standard genome sequencing and annotation.</title>
        <authorList>
            <consortium name="The Broad Institute Genomics Platform"/>
            <consortium name="The Broad Institute Genome Sequencing Center for Infectious Disease"/>
            <person name="Wu L."/>
            <person name="Ma J."/>
        </authorList>
    </citation>
    <scope>NUCLEOTIDE SEQUENCE [LARGE SCALE GENOMIC DNA]</scope>
    <source>
        <strain evidence="3">JCM 4376</strain>
    </source>
</reference>
<protein>
    <recommendedName>
        <fullName evidence="4">Ankyrin repeat domain-containing protein</fullName>
    </recommendedName>
</protein>
<dbReference type="Proteomes" id="UP000660675">
    <property type="component" value="Unassembled WGS sequence"/>
</dbReference>
<dbReference type="EMBL" id="BMTF01000063">
    <property type="protein sequence ID" value="GGV97737.1"/>
    <property type="molecule type" value="Genomic_DNA"/>
</dbReference>
<gene>
    <name evidence="2" type="ORF">GCM10015535_69630</name>
</gene>
<evidence type="ECO:0008006" key="4">
    <source>
        <dbReference type="Google" id="ProtNLM"/>
    </source>
</evidence>
<proteinExistence type="predicted"/>
<accession>A0ABQ2WC05</accession>
<keyword evidence="3" id="KW-1185">Reference proteome</keyword>
<evidence type="ECO:0000313" key="2">
    <source>
        <dbReference type="EMBL" id="GGV97737.1"/>
    </source>
</evidence>
<comment type="caution">
    <text evidence="2">The sequence shown here is derived from an EMBL/GenBank/DDBJ whole genome shotgun (WGS) entry which is preliminary data.</text>
</comment>
<name>A0ABQ2WC05_9ACTN</name>